<dbReference type="OrthoDB" id="5236983at2759"/>
<dbReference type="GO" id="GO:0006950">
    <property type="term" value="P:response to stress"/>
    <property type="evidence" value="ECO:0007669"/>
    <property type="project" value="UniProtKB-ARBA"/>
</dbReference>
<dbReference type="AlphaFoldDB" id="A0A6A5XDN3"/>
<feature type="non-terminal residue" evidence="2">
    <location>
        <position position="451"/>
    </location>
</feature>
<name>A0A6A5XDN3_9PLEO</name>
<keyword evidence="3" id="KW-1185">Reference proteome</keyword>
<dbReference type="Proteomes" id="UP000799778">
    <property type="component" value="Unassembled WGS sequence"/>
</dbReference>
<accession>A0A6A5XDN3</accession>
<feature type="compositionally biased region" description="Low complexity" evidence="1">
    <location>
        <begin position="389"/>
        <end position="399"/>
    </location>
</feature>
<sequence length="451" mass="50597">LRRLRTRVVHIHPGEGLGDVAYRAFNELDQTLFMGYLKDAVYLDIGSLGTDASGATYSHGRGPNHRVQRITLLLNADVHEHATPLQWLASLIHHMIHVYFLVACGPEQEKEHDYGRLTHGVQFAKVMQAIKKLTSTRGGRTLPLGFGHNLMPPAYYNEYYRLPARHQQSNKYCSNCLPDVDPISDRDIEKYYTKACKPLHDLPECARKSTVSIYTNKPIPTTPDGIETVPRGEATPSIDSMEFIFQKRESVLVPTTLIDAFFTIRKAFPARHLELDKKIPRSAFISLLQFLHTGTYAPDPTPVSSTPKSGPPIIKPYHSHSPPHILTDVRMFNLGVEAGFKDCQAIALDRLNAQYMTREDPIQFLAAIYSGKDPHPDIRTWARRFLVQSPSSSSHPPLSWGAMSGGVGDEASEPPNLVKLETGMDLRERFFELVGRSAALEIDVLKARAWL</sequence>
<dbReference type="GeneID" id="54280365"/>
<organism evidence="2 3">
    <name type="scientific">Aaosphaeria arxii CBS 175.79</name>
    <dbReference type="NCBI Taxonomy" id="1450172"/>
    <lineage>
        <taxon>Eukaryota</taxon>
        <taxon>Fungi</taxon>
        <taxon>Dikarya</taxon>
        <taxon>Ascomycota</taxon>
        <taxon>Pezizomycotina</taxon>
        <taxon>Dothideomycetes</taxon>
        <taxon>Pleosporomycetidae</taxon>
        <taxon>Pleosporales</taxon>
        <taxon>Pleosporales incertae sedis</taxon>
        <taxon>Aaosphaeria</taxon>
    </lineage>
</organism>
<gene>
    <name evidence="2" type="ORF">BU24DRAFT_324891</name>
</gene>
<reference evidence="2" key="1">
    <citation type="journal article" date="2020" name="Stud. Mycol.">
        <title>101 Dothideomycetes genomes: a test case for predicting lifestyles and emergence of pathogens.</title>
        <authorList>
            <person name="Haridas S."/>
            <person name="Albert R."/>
            <person name="Binder M."/>
            <person name="Bloem J."/>
            <person name="Labutti K."/>
            <person name="Salamov A."/>
            <person name="Andreopoulos B."/>
            <person name="Baker S."/>
            <person name="Barry K."/>
            <person name="Bills G."/>
            <person name="Bluhm B."/>
            <person name="Cannon C."/>
            <person name="Castanera R."/>
            <person name="Culley D."/>
            <person name="Daum C."/>
            <person name="Ezra D."/>
            <person name="Gonzalez J."/>
            <person name="Henrissat B."/>
            <person name="Kuo A."/>
            <person name="Liang C."/>
            <person name="Lipzen A."/>
            <person name="Lutzoni F."/>
            <person name="Magnuson J."/>
            <person name="Mondo S."/>
            <person name="Nolan M."/>
            <person name="Ohm R."/>
            <person name="Pangilinan J."/>
            <person name="Park H.-J."/>
            <person name="Ramirez L."/>
            <person name="Alfaro M."/>
            <person name="Sun H."/>
            <person name="Tritt A."/>
            <person name="Yoshinaga Y."/>
            <person name="Zwiers L.-H."/>
            <person name="Turgeon B."/>
            <person name="Goodwin S."/>
            <person name="Spatafora J."/>
            <person name="Crous P."/>
            <person name="Grigoriev I."/>
        </authorList>
    </citation>
    <scope>NUCLEOTIDE SEQUENCE</scope>
    <source>
        <strain evidence="2">CBS 175.79</strain>
    </source>
</reference>
<feature type="non-terminal residue" evidence="2">
    <location>
        <position position="1"/>
    </location>
</feature>
<feature type="region of interest" description="Disordered" evidence="1">
    <location>
        <begin position="389"/>
        <end position="413"/>
    </location>
</feature>
<evidence type="ECO:0000313" key="2">
    <source>
        <dbReference type="EMBL" id="KAF2011255.1"/>
    </source>
</evidence>
<dbReference type="EMBL" id="ML978074">
    <property type="protein sequence ID" value="KAF2011255.1"/>
    <property type="molecule type" value="Genomic_DNA"/>
</dbReference>
<evidence type="ECO:0000313" key="3">
    <source>
        <dbReference type="Proteomes" id="UP000799778"/>
    </source>
</evidence>
<dbReference type="RefSeq" id="XP_033379594.1">
    <property type="nucleotide sequence ID" value="XM_033522968.1"/>
</dbReference>
<proteinExistence type="predicted"/>
<evidence type="ECO:0000256" key="1">
    <source>
        <dbReference type="SAM" id="MobiDB-lite"/>
    </source>
</evidence>
<protein>
    <submittedName>
        <fullName evidence="2">Uncharacterized protein</fullName>
    </submittedName>
</protein>